<dbReference type="PANTHER" id="PTHR12081:SF7">
    <property type="entry name" value="TRANSCRIPTION FACTOR EFL-3"/>
    <property type="match status" value="1"/>
</dbReference>
<evidence type="ECO:0000313" key="8">
    <source>
        <dbReference type="Proteomes" id="UP001497382"/>
    </source>
</evidence>
<evidence type="ECO:0000256" key="3">
    <source>
        <dbReference type="ARBA" id="ARBA00023125"/>
    </source>
</evidence>
<dbReference type="SMART" id="SM01372">
    <property type="entry name" value="E2F_TDP"/>
    <property type="match status" value="2"/>
</dbReference>
<dbReference type="EMBL" id="CAXIEN010000262">
    <property type="protein sequence ID" value="CAL1290311.1"/>
    <property type="molecule type" value="Genomic_DNA"/>
</dbReference>
<dbReference type="EMBL" id="CAXIEN010000262">
    <property type="protein sequence ID" value="CAL1290312.1"/>
    <property type="molecule type" value="Genomic_DNA"/>
</dbReference>
<comment type="subcellular location">
    <subcellularLocation>
        <location evidence="5">Nucleus</location>
    </subcellularLocation>
</comment>
<comment type="caution">
    <text evidence="7">The sequence shown here is derived from an EMBL/GenBank/DDBJ whole genome shotgun (WGS) entry which is preliminary data.</text>
</comment>
<comment type="similarity">
    <text evidence="1 5">Belongs to the E2F/DP family.</text>
</comment>
<dbReference type="InterPro" id="IPR036388">
    <property type="entry name" value="WH-like_DNA-bd_sf"/>
</dbReference>
<keyword evidence="5" id="KW-0539">Nucleus</keyword>
<evidence type="ECO:0000256" key="4">
    <source>
        <dbReference type="ARBA" id="ARBA00023163"/>
    </source>
</evidence>
<evidence type="ECO:0000259" key="6">
    <source>
        <dbReference type="SMART" id="SM01372"/>
    </source>
</evidence>
<evidence type="ECO:0000256" key="2">
    <source>
        <dbReference type="ARBA" id="ARBA00023015"/>
    </source>
</evidence>
<dbReference type="AlphaFoldDB" id="A0AAV2B203"/>
<dbReference type="Proteomes" id="UP001497382">
    <property type="component" value="Unassembled WGS sequence"/>
</dbReference>
<evidence type="ECO:0000313" key="7">
    <source>
        <dbReference type="EMBL" id="CAL1290311.1"/>
    </source>
</evidence>
<dbReference type="InterPro" id="IPR003316">
    <property type="entry name" value="E2F_WHTH_DNA-bd_dom"/>
</dbReference>
<feature type="domain" description="E2F/DP family winged-helix DNA-binding" evidence="6">
    <location>
        <begin position="125"/>
        <end position="194"/>
    </location>
</feature>
<feature type="domain" description="E2F/DP family winged-helix DNA-binding" evidence="6">
    <location>
        <begin position="270"/>
        <end position="354"/>
    </location>
</feature>
<protein>
    <recommendedName>
        <fullName evidence="6">E2F/DP family winged-helix DNA-binding domain-containing protein</fullName>
    </recommendedName>
</protein>
<dbReference type="Pfam" id="PF02319">
    <property type="entry name" value="WHD_E2F_TDP"/>
    <property type="match status" value="2"/>
</dbReference>
<dbReference type="PANTHER" id="PTHR12081">
    <property type="entry name" value="TRANSCRIPTION FACTOR E2F"/>
    <property type="match status" value="1"/>
</dbReference>
<reference evidence="7 8" key="1">
    <citation type="submission" date="2024-04" db="EMBL/GenBank/DDBJ databases">
        <authorList>
            <person name="Rising A."/>
            <person name="Reimegard J."/>
            <person name="Sonavane S."/>
            <person name="Akerstrom W."/>
            <person name="Nylinder S."/>
            <person name="Hedman E."/>
            <person name="Kallberg Y."/>
        </authorList>
    </citation>
    <scope>NUCLEOTIDE SEQUENCE [LARGE SCALE GENOMIC DNA]</scope>
</reference>
<keyword evidence="2 5" id="KW-0805">Transcription regulation</keyword>
<gene>
    <name evidence="7" type="ORF">LARSCL_LOCUS16404</name>
</gene>
<dbReference type="GO" id="GO:0000981">
    <property type="term" value="F:DNA-binding transcription factor activity, RNA polymerase II-specific"/>
    <property type="evidence" value="ECO:0007669"/>
    <property type="project" value="TreeGrafter"/>
</dbReference>
<keyword evidence="4 5" id="KW-0804">Transcription</keyword>
<evidence type="ECO:0000256" key="1">
    <source>
        <dbReference type="ARBA" id="ARBA00010940"/>
    </source>
</evidence>
<keyword evidence="8" id="KW-1185">Reference proteome</keyword>
<dbReference type="GO" id="GO:0000978">
    <property type="term" value="F:RNA polymerase II cis-regulatory region sequence-specific DNA binding"/>
    <property type="evidence" value="ECO:0007669"/>
    <property type="project" value="InterPro"/>
</dbReference>
<dbReference type="SUPFAM" id="SSF46785">
    <property type="entry name" value="Winged helix' DNA-binding domain"/>
    <property type="match status" value="2"/>
</dbReference>
<keyword evidence="3 5" id="KW-0238">DNA-binding</keyword>
<evidence type="ECO:0000256" key="5">
    <source>
        <dbReference type="RuleBase" id="RU003796"/>
    </source>
</evidence>
<organism evidence="7 8">
    <name type="scientific">Larinioides sclopetarius</name>
    <dbReference type="NCBI Taxonomy" id="280406"/>
    <lineage>
        <taxon>Eukaryota</taxon>
        <taxon>Metazoa</taxon>
        <taxon>Ecdysozoa</taxon>
        <taxon>Arthropoda</taxon>
        <taxon>Chelicerata</taxon>
        <taxon>Arachnida</taxon>
        <taxon>Araneae</taxon>
        <taxon>Araneomorphae</taxon>
        <taxon>Entelegynae</taxon>
        <taxon>Araneoidea</taxon>
        <taxon>Araneidae</taxon>
        <taxon>Larinioides</taxon>
    </lineage>
</organism>
<proteinExistence type="inferred from homology"/>
<accession>A0AAV2B203</accession>
<dbReference type="Gene3D" id="1.10.10.10">
    <property type="entry name" value="Winged helix-like DNA-binding domain superfamily/Winged helix DNA-binding domain"/>
    <property type="match status" value="2"/>
</dbReference>
<name>A0AAV2B203_9ARAC</name>
<dbReference type="InterPro" id="IPR015633">
    <property type="entry name" value="E2F"/>
</dbReference>
<sequence length="836" mass="93491">MEFYLSIPLKMLSPKRPVPEFCDIEPTKKFKTDSSKENIPPNTSEIFEKNVNSRDYDQHVKGTPKKCVEKDDPVTPNTNFKMLTSIAAGLDYANCSSPKSRNSSENAILIDSVESVDSSVCKVNRKEKSLAIICSRFLLIYPLYPERNSNIIVSLDDACLKLGVERRRLYDIVNVFESIDMLKKLAKNKYLWFGKVNLSSALCCIKKAAEKENVLAKLQYVFDHEESGTDLKQSCILDEVQEFTQMFEAEAANSSTLRNLVQPSPLPELRKEKSLAIMSQKFLMLFLVSPSRVISLNVAAKVLNGFQKTERAAQIKTQIRRLYDIANVLSSIGLIQKEVTISQNGRKPAFKYIGPNPKEFETFSDKPQNFSMNNSKLVYNNENSRILSRKHTSFQEICAVAEMEHKRICLEETANSAPPFEKSILKSDKTLSKTTFSNLNLNNTCDSENIKPSNLTININNNLKKDTKYSTAFQNILPKISSEESKKMVAQPKPLSLQGPGNLKLINVSKEMFSTNGAYYILNPKSNKGTKSPTSIGTFLLISPLPVPKSTEITDATLSQNKVLVPPNNLSKVQQDRILHVLSMNQQNKQGDAIPRSKSPRRNLTQLITEMQAAENERLQTENVIANQFKSISKDISLTDGDSNESFGVYSTRNNSSSSSRFNSPLSIPSGYATPVPSASSEFSFLSNSETHSVLKNIEHQPNCDQISEYSLKKDKSGQNNVCKNITETDNPNVEVISTVKLSSQPNIQKLSFNANNGSNDSINSEVAEILKGKRLGDDPVKLKPFLIDEKTILSPIKNEGKIVNRTITPSPFITPPYAPSDTIFEFKNMELKKCQ</sequence>
<dbReference type="InterPro" id="IPR036390">
    <property type="entry name" value="WH_DNA-bd_sf"/>
</dbReference>
<dbReference type="GO" id="GO:0090575">
    <property type="term" value="C:RNA polymerase II transcription regulator complex"/>
    <property type="evidence" value="ECO:0007669"/>
    <property type="project" value="TreeGrafter"/>
</dbReference>